<dbReference type="Gene3D" id="2.60.40.10">
    <property type="entry name" value="Immunoglobulins"/>
    <property type="match status" value="1"/>
</dbReference>
<dbReference type="Proteomes" id="UP000468828">
    <property type="component" value="Unassembled WGS sequence"/>
</dbReference>
<feature type="transmembrane region" description="Helical" evidence="2">
    <location>
        <begin position="721"/>
        <end position="742"/>
    </location>
</feature>
<evidence type="ECO:0008006" key="7">
    <source>
        <dbReference type="Google" id="ProtNLM"/>
    </source>
</evidence>
<protein>
    <recommendedName>
        <fullName evidence="7">Glycoprotein</fullName>
    </recommendedName>
</protein>
<dbReference type="EMBL" id="JAAGWB010000013">
    <property type="protein sequence ID" value="NEN50554.1"/>
    <property type="molecule type" value="Genomic_DNA"/>
</dbReference>
<keyword evidence="2" id="KW-1133">Transmembrane helix</keyword>
<dbReference type="RefSeq" id="WP_163610189.1">
    <property type="nucleotide sequence ID" value="NZ_JAAGWB010000013.1"/>
</dbReference>
<evidence type="ECO:0000313" key="6">
    <source>
        <dbReference type="Proteomes" id="UP000471152"/>
    </source>
</evidence>
<dbReference type="Pfam" id="PF19516">
    <property type="entry name" value="DUF6049"/>
    <property type="match status" value="1"/>
</dbReference>
<keyword evidence="2" id="KW-0472">Membrane</keyword>
<name>A0A6P0H906_9ACTN</name>
<dbReference type="InterPro" id="IPR013783">
    <property type="entry name" value="Ig-like_fold"/>
</dbReference>
<dbReference type="AlphaFoldDB" id="A0A6P0H906"/>
<accession>A0A6P0H906</accession>
<proteinExistence type="predicted"/>
<keyword evidence="5" id="KW-1185">Reference proteome</keyword>
<organism evidence="4 6">
    <name type="scientific">Modestobacter muralis</name>
    <dbReference type="NCBI Taxonomy" id="1608614"/>
    <lineage>
        <taxon>Bacteria</taxon>
        <taxon>Bacillati</taxon>
        <taxon>Actinomycetota</taxon>
        <taxon>Actinomycetes</taxon>
        <taxon>Geodermatophilales</taxon>
        <taxon>Geodermatophilaceae</taxon>
        <taxon>Modestobacter</taxon>
    </lineage>
</organism>
<gene>
    <name evidence="4" type="ORF">G3R41_06290</name>
    <name evidence="3" type="ORF">GCU67_06290</name>
</gene>
<reference evidence="4 6" key="2">
    <citation type="submission" date="2020-02" db="EMBL/GenBank/DDBJ databases">
        <title>The WGS of Modestobacter muralis DSM 100205.</title>
        <authorList>
            <person name="Jiang Z."/>
        </authorList>
    </citation>
    <scope>NUCLEOTIDE SEQUENCE [LARGE SCALE GENOMIC DNA]</scope>
    <source>
        <strain evidence="4 6">DSM 100205</strain>
    </source>
</reference>
<reference evidence="3 5" key="1">
    <citation type="submission" date="2020-01" db="EMBL/GenBank/DDBJ databases">
        <title>the WGS Modestobacter muralis CPCC 204518.</title>
        <authorList>
            <person name="Jiang Z."/>
        </authorList>
    </citation>
    <scope>NUCLEOTIDE SEQUENCE [LARGE SCALE GENOMIC DNA]</scope>
    <source>
        <strain evidence="3 5">DSM 100205</strain>
    </source>
</reference>
<keyword evidence="2" id="KW-0812">Transmembrane</keyword>
<evidence type="ECO:0000313" key="3">
    <source>
        <dbReference type="EMBL" id="NEK93787.1"/>
    </source>
</evidence>
<feature type="compositionally biased region" description="Low complexity" evidence="1">
    <location>
        <begin position="526"/>
        <end position="540"/>
    </location>
</feature>
<feature type="region of interest" description="Disordered" evidence="1">
    <location>
        <begin position="756"/>
        <end position="776"/>
    </location>
</feature>
<comment type="caution">
    <text evidence="4">The sequence shown here is derived from an EMBL/GenBank/DDBJ whole genome shotgun (WGS) entry which is preliminary data.</text>
</comment>
<dbReference type="EMBL" id="JAAGWH010000013">
    <property type="protein sequence ID" value="NEK93787.1"/>
    <property type="molecule type" value="Genomic_DNA"/>
</dbReference>
<evidence type="ECO:0000256" key="1">
    <source>
        <dbReference type="SAM" id="MobiDB-lite"/>
    </source>
</evidence>
<evidence type="ECO:0000313" key="5">
    <source>
        <dbReference type="Proteomes" id="UP000468828"/>
    </source>
</evidence>
<feature type="region of interest" description="Disordered" evidence="1">
    <location>
        <begin position="338"/>
        <end position="361"/>
    </location>
</feature>
<feature type="region of interest" description="Disordered" evidence="1">
    <location>
        <begin position="526"/>
        <end position="547"/>
    </location>
</feature>
<dbReference type="InterPro" id="IPR046112">
    <property type="entry name" value="DUF6049"/>
</dbReference>
<sequence length="776" mass="79330">MRRRAAGRADGRTGLGVASCTSSRAAGRTAVLGAVLTVLTGVVGPPAAQAAPGEPDHSTAATEATRPVRVVVQRLEPRTVVPGAPVQLGLTLVNDGTTTYRDLSVRLQRGDVLRTRAGLDAELDSADSGGAAAAAPWQDVDGELAPGESRSVEYTTTAEVLQLTEDGVYPVLVNVNGVPTDGAEERVGELATQLVSRVTPPADPPRRTAVAWLWPIADRPHRDPTGAFLDDQLAAAVAEGGRLDRALDVLDRLPRVPGETRPTVPVTLAVDPALLEELAVMAAGPYRVGDADGTGTADAADLLERLRAAAVTSVIALPYADVDADALVAAGQTEVLTRSLPGTPEGTARQPGVPGATEATTGSAGAAIVRDVLGVEPRTDVAWPAEGAVRPDTLAALRTGGARTVVLAQEQLTAGDRAVGAAGGSAVPASSLPTAVGPMTALVADQRLTDLVTGATAESDRGRLTEQSFLAELGTLATQTADAPSTLLVVPPRRVDPDPVTVAAMMTDTVEQPWLTAVPVADLAGAGTDADATTPGPAGDLAPEAGSGAPLSADDLAVIAATARVRDDFSAAVSEPASVLAGYDAAIARAASAGWRGDPVEFAAGAARLRDSIDALRRQVTLVAPVDGTYSLASRDAPLVLTVRNDLPFPIDVELELITRENVQLTTEDIGVTTLEPESRRLLEVPARVEQSGGFAVTARLTTPGGELLGEEVQMQVKSTAYGPITLGLTIGAAGLLGLLFLRRGVLFVLARRRGETTGNSSPAGGAGVPPTRSPV</sequence>
<dbReference type="Proteomes" id="UP000471152">
    <property type="component" value="Unassembled WGS sequence"/>
</dbReference>
<evidence type="ECO:0000313" key="4">
    <source>
        <dbReference type="EMBL" id="NEN50554.1"/>
    </source>
</evidence>
<dbReference type="GO" id="GO:0005975">
    <property type="term" value="P:carbohydrate metabolic process"/>
    <property type="evidence" value="ECO:0007669"/>
    <property type="project" value="UniProtKB-ARBA"/>
</dbReference>
<evidence type="ECO:0000256" key="2">
    <source>
        <dbReference type="SAM" id="Phobius"/>
    </source>
</evidence>